<evidence type="ECO:0000256" key="1">
    <source>
        <dbReference type="SAM" id="MobiDB-lite"/>
    </source>
</evidence>
<feature type="region of interest" description="Disordered" evidence="1">
    <location>
        <begin position="282"/>
        <end position="309"/>
    </location>
</feature>
<dbReference type="EMBL" id="MSFK01000030">
    <property type="protein sequence ID" value="PWY74479.1"/>
    <property type="molecule type" value="Genomic_DNA"/>
</dbReference>
<gene>
    <name evidence="3" type="ORF">BO94DRAFT_549611</name>
</gene>
<feature type="compositionally biased region" description="Low complexity" evidence="1">
    <location>
        <begin position="285"/>
        <end position="307"/>
    </location>
</feature>
<proteinExistence type="predicted"/>
<evidence type="ECO:0008006" key="5">
    <source>
        <dbReference type="Google" id="ProtNLM"/>
    </source>
</evidence>
<dbReference type="RefSeq" id="XP_025463672.1">
    <property type="nucleotide sequence ID" value="XM_025613457.1"/>
</dbReference>
<feature type="compositionally biased region" description="Low complexity" evidence="1">
    <location>
        <begin position="144"/>
        <end position="173"/>
    </location>
</feature>
<dbReference type="OrthoDB" id="10672807at2759"/>
<dbReference type="Proteomes" id="UP000246702">
    <property type="component" value="Unassembled WGS sequence"/>
</dbReference>
<dbReference type="GeneID" id="37115600"/>
<feature type="compositionally biased region" description="Polar residues" evidence="1">
    <location>
        <begin position="80"/>
        <end position="99"/>
    </location>
</feature>
<dbReference type="AlphaFoldDB" id="A0A317VLN3"/>
<evidence type="ECO:0000256" key="2">
    <source>
        <dbReference type="SAM" id="SignalP"/>
    </source>
</evidence>
<name>A0A317VLN3_9EURO</name>
<evidence type="ECO:0000313" key="4">
    <source>
        <dbReference type="Proteomes" id="UP000246702"/>
    </source>
</evidence>
<feature type="region of interest" description="Disordered" evidence="1">
    <location>
        <begin position="42"/>
        <end position="62"/>
    </location>
</feature>
<keyword evidence="4" id="KW-1185">Reference proteome</keyword>
<evidence type="ECO:0000313" key="3">
    <source>
        <dbReference type="EMBL" id="PWY74479.1"/>
    </source>
</evidence>
<organism evidence="3 4">
    <name type="scientific">Aspergillus sclerotioniger CBS 115572</name>
    <dbReference type="NCBI Taxonomy" id="1450535"/>
    <lineage>
        <taxon>Eukaryota</taxon>
        <taxon>Fungi</taxon>
        <taxon>Dikarya</taxon>
        <taxon>Ascomycota</taxon>
        <taxon>Pezizomycotina</taxon>
        <taxon>Eurotiomycetes</taxon>
        <taxon>Eurotiomycetidae</taxon>
        <taxon>Eurotiales</taxon>
        <taxon>Aspergillaceae</taxon>
        <taxon>Aspergillus</taxon>
        <taxon>Aspergillus subgen. Circumdati</taxon>
    </lineage>
</organism>
<protein>
    <recommendedName>
        <fullName evidence="5">REJ domain-containing protein</fullName>
    </recommendedName>
</protein>
<keyword evidence="2" id="KW-0732">Signal</keyword>
<sequence>MIPVPIPALPSSPLLLLLLPLLLLNSRMVRQFSLSSFFSLPPRGQKDPVHPSSRPAPVGLRRSSPLPCFQGVRSFLAPQVGTSSPSFASTEKPTSSVPRSRSRGQEFLKRFDATHTRSPNCRSPPSPPVASATSPRSVPHDKPPSTLRFLRRPSSSSPSTRSPRAASAASTHSHPTRSRGEAFLQRFDSSHPRSPPVASATSARSVPRGTSIPRPCVVLRATSPRVYRCTSGTTPVVVPRATSTRSYIPIRSVASAKSCRSPRVSRGRAFLERFNATHPYPSPVASATSTRSVPRSPSVASATSAPSKPMKSVRFVETTTVVVVPRWILKWRDIHRCSWRSQVGQETTSNSSNGDRAP</sequence>
<accession>A0A317VLN3</accession>
<comment type="caution">
    <text evidence="3">The sequence shown here is derived from an EMBL/GenBank/DDBJ whole genome shotgun (WGS) entry which is preliminary data.</text>
</comment>
<feature type="region of interest" description="Disordered" evidence="1">
    <location>
        <begin position="80"/>
        <end position="211"/>
    </location>
</feature>
<feature type="signal peptide" evidence="2">
    <location>
        <begin position="1"/>
        <end position="31"/>
    </location>
</feature>
<reference evidence="3 4" key="1">
    <citation type="submission" date="2016-12" db="EMBL/GenBank/DDBJ databases">
        <title>The genomes of Aspergillus section Nigri reveals drivers in fungal speciation.</title>
        <authorList>
            <consortium name="DOE Joint Genome Institute"/>
            <person name="Vesth T.C."/>
            <person name="Nybo J."/>
            <person name="Theobald S."/>
            <person name="Brandl J."/>
            <person name="Frisvad J.C."/>
            <person name="Nielsen K.F."/>
            <person name="Lyhne E.K."/>
            <person name="Kogle M.E."/>
            <person name="Kuo A."/>
            <person name="Riley R."/>
            <person name="Clum A."/>
            <person name="Nolan M."/>
            <person name="Lipzen A."/>
            <person name="Salamov A."/>
            <person name="Henrissat B."/>
            <person name="Wiebenga A."/>
            <person name="De Vries R.P."/>
            <person name="Grigoriev I.V."/>
            <person name="Mortensen U.H."/>
            <person name="Andersen M.R."/>
            <person name="Baker S.E."/>
        </authorList>
    </citation>
    <scope>NUCLEOTIDE SEQUENCE [LARGE SCALE GENOMIC DNA]</scope>
    <source>
        <strain evidence="3 4">CBS 115572</strain>
    </source>
</reference>
<dbReference type="STRING" id="1450535.A0A317VLN3"/>
<feature type="chain" id="PRO_5016425712" description="REJ domain-containing protein" evidence="2">
    <location>
        <begin position="32"/>
        <end position="358"/>
    </location>
</feature>
<feature type="compositionally biased region" description="Basic and acidic residues" evidence="1">
    <location>
        <begin position="103"/>
        <end position="115"/>
    </location>
</feature>